<feature type="region of interest" description="Disordered" evidence="1">
    <location>
        <begin position="29"/>
        <end position="173"/>
    </location>
</feature>
<reference evidence="2" key="1">
    <citation type="journal article" date="2023" name="Mol. Phylogenet. Evol.">
        <title>Genome-scale phylogeny and comparative genomics of the fungal order Sordariales.</title>
        <authorList>
            <person name="Hensen N."/>
            <person name="Bonometti L."/>
            <person name="Westerberg I."/>
            <person name="Brannstrom I.O."/>
            <person name="Guillou S."/>
            <person name="Cros-Aarteil S."/>
            <person name="Calhoun S."/>
            <person name="Haridas S."/>
            <person name="Kuo A."/>
            <person name="Mondo S."/>
            <person name="Pangilinan J."/>
            <person name="Riley R."/>
            <person name="LaButti K."/>
            <person name="Andreopoulos B."/>
            <person name="Lipzen A."/>
            <person name="Chen C."/>
            <person name="Yan M."/>
            <person name="Daum C."/>
            <person name="Ng V."/>
            <person name="Clum A."/>
            <person name="Steindorff A."/>
            <person name="Ohm R.A."/>
            <person name="Martin F."/>
            <person name="Silar P."/>
            <person name="Natvig D.O."/>
            <person name="Lalanne C."/>
            <person name="Gautier V."/>
            <person name="Ament-Velasquez S.L."/>
            <person name="Kruys A."/>
            <person name="Hutchinson M.I."/>
            <person name="Powell A.J."/>
            <person name="Barry K."/>
            <person name="Miller A.N."/>
            <person name="Grigoriev I.V."/>
            <person name="Debuchy R."/>
            <person name="Gladieux P."/>
            <person name="Hiltunen Thoren M."/>
            <person name="Johannesson H."/>
        </authorList>
    </citation>
    <scope>NUCLEOTIDE SEQUENCE</scope>
    <source>
        <strain evidence="2">CBS 118394</strain>
    </source>
</reference>
<dbReference type="EMBL" id="JAUEDM010000007">
    <property type="protein sequence ID" value="KAK3313597.1"/>
    <property type="molecule type" value="Genomic_DNA"/>
</dbReference>
<sequence length="195" mass="21166">MHGEPSKGFWKLQSYKVFFTERLFRLRLGGHHDSEDPPRPIATDAARTSTASPPPPPPPPPPALRGADADPATVPVPLPVVASATTEDRSSKPNPERETVAAVPDSKSTTSIHPPLNTTDNEAGPDTASDDSVDRMFAEAWQKPNNGPPVAWSSRGQRIPECRRRIPRRGLEGEMNNIGTHTIRNNATDRSICTA</sequence>
<keyword evidence="3" id="KW-1185">Reference proteome</keyword>
<dbReference type="AlphaFoldDB" id="A0AAE0HVC6"/>
<name>A0AAE0HVC6_9PEZI</name>
<feature type="compositionally biased region" description="Polar residues" evidence="1">
    <location>
        <begin position="106"/>
        <end position="121"/>
    </location>
</feature>
<gene>
    <name evidence="2" type="ORF">B0H66DRAFT_357014</name>
</gene>
<comment type="caution">
    <text evidence="2">The sequence shown here is derived from an EMBL/GenBank/DDBJ whole genome shotgun (WGS) entry which is preliminary data.</text>
</comment>
<evidence type="ECO:0000313" key="3">
    <source>
        <dbReference type="Proteomes" id="UP001283341"/>
    </source>
</evidence>
<dbReference type="Proteomes" id="UP001283341">
    <property type="component" value="Unassembled WGS sequence"/>
</dbReference>
<evidence type="ECO:0000256" key="1">
    <source>
        <dbReference type="SAM" id="MobiDB-lite"/>
    </source>
</evidence>
<feature type="compositionally biased region" description="Basic and acidic residues" evidence="1">
    <location>
        <begin position="86"/>
        <end position="99"/>
    </location>
</feature>
<feature type="compositionally biased region" description="Low complexity" evidence="1">
    <location>
        <begin position="42"/>
        <end position="51"/>
    </location>
</feature>
<proteinExistence type="predicted"/>
<accession>A0AAE0HVC6</accession>
<evidence type="ECO:0000313" key="2">
    <source>
        <dbReference type="EMBL" id="KAK3313597.1"/>
    </source>
</evidence>
<protein>
    <submittedName>
        <fullName evidence="2">Uncharacterized protein</fullName>
    </submittedName>
</protein>
<feature type="compositionally biased region" description="Low complexity" evidence="1">
    <location>
        <begin position="64"/>
        <end position="82"/>
    </location>
</feature>
<feature type="compositionally biased region" description="Basic and acidic residues" evidence="1">
    <location>
        <begin position="158"/>
        <end position="172"/>
    </location>
</feature>
<feature type="compositionally biased region" description="Pro residues" evidence="1">
    <location>
        <begin position="52"/>
        <end position="63"/>
    </location>
</feature>
<organism evidence="2 3">
    <name type="scientific">Apodospora peruviana</name>
    <dbReference type="NCBI Taxonomy" id="516989"/>
    <lineage>
        <taxon>Eukaryota</taxon>
        <taxon>Fungi</taxon>
        <taxon>Dikarya</taxon>
        <taxon>Ascomycota</taxon>
        <taxon>Pezizomycotina</taxon>
        <taxon>Sordariomycetes</taxon>
        <taxon>Sordariomycetidae</taxon>
        <taxon>Sordariales</taxon>
        <taxon>Lasiosphaeriaceae</taxon>
        <taxon>Apodospora</taxon>
    </lineage>
</organism>
<reference evidence="2" key="2">
    <citation type="submission" date="2023-06" db="EMBL/GenBank/DDBJ databases">
        <authorList>
            <consortium name="Lawrence Berkeley National Laboratory"/>
            <person name="Haridas S."/>
            <person name="Hensen N."/>
            <person name="Bonometti L."/>
            <person name="Westerberg I."/>
            <person name="Brannstrom I.O."/>
            <person name="Guillou S."/>
            <person name="Cros-Aarteil S."/>
            <person name="Calhoun S."/>
            <person name="Kuo A."/>
            <person name="Mondo S."/>
            <person name="Pangilinan J."/>
            <person name="Riley R."/>
            <person name="Labutti K."/>
            <person name="Andreopoulos B."/>
            <person name="Lipzen A."/>
            <person name="Chen C."/>
            <person name="Yanf M."/>
            <person name="Daum C."/>
            <person name="Ng V."/>
            <person name="Clum A."/>
            <person name="Steindorff A."/>
            <person name="Ohm R."/>
            <person name="Martin F."/>
            <person name="Silar P."/>
            <person name="Natvig D."/>
            <person name="Lalanne C."/>
            <person name="Gautier V."/>
            <person name="Ament-Velasquez S.L."/>
            <person name="Kruys A."/>
            <person name="Hutchinson M.I."/>
            <person name="Powell A.J."/>
            <person name="Barry K."/>
            <person name="Miller A.N."/>
            <person name="Grigoriev I.V."/>
            <person name="Debuchy R."/>
            <person name="Gladieux P."/>
            <person name="Thoren M.H."/>
            <person name="Johannesson H."/>
        </authorList>
    </citation>
    <scope>NUCLEOTIDE SEQUENCE</scope>
    <source>
        <strain evidence="2">CBS 118394</strain>
    </source>
</reference>